<feature type="compositionally biased region" description="Low complexity" evidence="1">
    <location>
        <begin position="28"/>
        <end position="38"/>
    </location>
</feature>
<keyword evidence="3" id="KW-1185">Reference proteome</keyword>
<reference evidence="2 3" key="1">
    <citation type="journal article" date="2018" name="IMA Fungus">
        <title>IMA Genome-F 9: Draft genome sequence of Annulohypoxylon stygium, Aspergillus mulundensis, Berkeleyomyces basicola (syn. Thielaviopsis basicola), Ceratocystis smalleyi, two Cercospora beticola strains, Coleophoma cylindrospora, Fusarium fracticaudum, Phialophora cf. hyalina, and Morchella septimelata.</title>
        <authorList>
            <person name="Wingfield B.D."/>
            <person name="Bills G.F."/>
            <person name="Dong Y."/>
            <person name="Huang W."/>
            <person name="Nel W.J."/>
            <person name="Swalarsk-Parry B.S."/>
            <person name="Vaghefi N."/>
            <person name="Wilken P.M."/>
            <person name="An Z."/>
            <person name="de Beer Z.W."/>
            <person name="De Vos L."/>
            <person name="Chen L."/>
            <person name="Duong T.A."/>
            <person name="Gao Y."/>
            <person name="Hammerbacher A."/>
            <person name="Kikkert J.R."/>
            <person name="Li Y."/>
            <person name="Li H."/>
            <person name="Li K."/>
            <person name="Li Q."/>
            <person name="Liu X."/>
            <person name="Ma X."/>
            <person name="Naidoo K."/>
            <person name="Pethybridge S.J."/>
            <person name="Sun J."/>
            <person name="Steenkamp E.T."/>
            <person name="van der Nest M.A."/>
            <person name="van Wyk S."/>
            <person name="Wingfield M.J."/>
            <person name="Xiong C."/>
            <person name="Yue Q."/>
            <person name="Zhang X."/>
        </authorList>
    </citation>
    <scope>NUCLEOTIDE SEQUENCE [LARGE SCALE GENOMIC DNA]</scope>
    <source>
        <strain evidence="2 3">BP 5553</strain>
    </source>
</reference>
<evidence type="ECO:0000256" key="1">
    <source>
        <dbReference type="SAM" id="MobiDB-lite"/>
    </source>
</evidence>
<protein>
    <submittedName>
        <fullName evidence="2">Uncharacterized protein</fullName>
    </submittedName>
</protein>
<accession>A0A370TJ84</accession>
<gene>
    <name evidence="2" type="ORF">BP5553_07350</name>
</gene>
<feature type="region of interest" description="Disordered" evidence="1">
    <location>
        <begin position="1"/>
        <end position="47"/>
    </location>
</feature>
<dbReference type="EMBL" id="NPIC01000006">
    <property type="protein sequence ID" value="RDL35419.1"/>
    <property type="molecule type" value="Genomic_DNA"/>
</dbReference>
<comment type="caution">
    <text evidence="2">The sequence shown here is derived from an EMBL/GenBank/DDBJ whole genome shotgun (WGS) entry which is preliminary data.</text>
</comment>
<evidence type="ECO:0000313" key="2">
    <source>
        <dbReference type="EMBL" id="RDL35419.1"/>
    </source>
</evidence>
<dbReference type="OrthoDB" id="3444944at2759"/>
<dbReference type="RefSeq" id="XP_031868242.1">
    <property type="nucleotide sequence ID" value="XM_032015973.1"/>
</dbReference>
<sequence>MSNDAEIPPPANTAPITATEPPPPYTPSPSAQASAPNPGFCPLAFSERHANRTPGGGMTAAQYFAPCAFCSTVIGDGIPALYKEGWAKTWVDPSVNFRWESHVPPTKEVEMVEVEKEKVDETVDEVVDEKMEKTEEKSEDEGDRKVEGAEEERLSCWLCWEYEERWIEPMAPDEWKDRRNAEEEELRCDALPEDTFLGLPDAMIHEFWSLGSVCYS</sequence>
<organism evidence="2 3">
    <name type="scientific">Venustampulla echinocandica</name>
    <dbReference type="NCBI Taxonomy" id="2656787"/>
    <lineage>
        <taxon>Eukaryota</taxon>
        <taxon>Fungi</taxon>
        <taxon>Dikarya</taxon>
        <taxon>Ascomycota</taxon>
        <taxon>Pezizomycotina</taxon>
        <taxon>Leotiomycetes</taxon>
        <taxon>Helotiales</taxon>
        <taxon>Pleuroascaceae</taxon>
        <taxon>Venustampulla</taxon>
    </lineage>
</organism>
<dbReference type="Proteomes" id="UP000254866">
    <property type="component" value="Unassembled WGS sequence"/>
</dbReference>
<name>A0A370TJ84_9HELO</name>
<proteinExistence type="predicted"/>
<evidence type="ECO:0000313" key="3">
    <source>
        <dbReference type="Proteomes" id="UP000254866"/>
    </source>
</evidence>
<dbReference type="AlphaFoldDB" id="A0A370TJ84"/>
<dbReference type="GeneID" id="43600199"/>